<comment type="catalytic activity">
    <reaction evidence="4 7">
        <text>uridine(38/39/40) in tRNA = pseudouridine(38/39/40) in tRNA</text>
        <dbReference type="Rhea" id="RHEA:22376"/>
        <dbReference type="Rhea" id="RHEA-COMP:10085"/>
        <dbReference type="Rhea" id="RHEA-COMP:10087"/>
        <dbReference type="ChEBI" id="CHEBI:65314"/>
        <dbReference type="ChEBI" id="CHEBI:65315"/>
        <dbReference type="EC" id="5.4.99.12"/>
    </reaction>
</comment>
<dbReference type="PANTHER" id="PTHR11142">
    <property type="entry name" value="PSEUDOURIDYLATE SYNTHASE"/>
    <property type="match status" value="1"/>
</dbReference>
<dbReference type="NCBIfam" id="TIGR00071">
    <property type="entry name" value="hisT_truA"/>
    <property type="match status" value="1"/>
</dbReference>
<dbReference type="InterPro" id="IPR020097">
    <property type="entry name" value="PsdUridine_synth_TruA_a/b_dom"/>
</dbReference>
<reference evidence="9 10" key="1">
    <citation type="submission" date="2018-09" db="EMBL/GenBank/DDBJ databases">
        <title>Paenibacillus SK2017-BO5.</title>
        <authorList>
            <person name="Piskunova J.V."/>
            <person name="Dubiley S.A."/>
            <person name="Severinov K.V."/>
        </authorList>
    </citation>
    <scope>NUCLEOTIDE SEQUENCE [LARGE SCALE GENOMIC DNA]</scope>
    <source>
        <strain evidence="9 10">BO5</strain>
    </source>
</reference>
<dbReference type="Proteomes" id="UP000266177">
    <property type="component" value="Unassembled WGS sequence"/>
</dbReference>
<accession>A0A3A3GF30</accession>
<dbReference type="InterPro" id="IPR020094">
    <property type="entry name" value="TruA/RsuA/RluB/E/F_N"/>
</dbReference>
<feature type="domain" description="Pseudouridine synthase I TruA alpha/beta" evidence="8">
    <location>
        <begin position="143"/>
        <end position="253"/>
    </location>
</feature>
<evidence type="ECO:0000256" key="2">
    <source>
        <dbReference type="ARBA" id="ARBA00022694"/>
    </source>
</evidence>
<dbReference type="Gene3D" id="3.30.70.660">
    <property type="entry name" value="Pseudouridine synthase I, catalytic domain, C-terminal subdomain"/>
    <property type="match status" value="1"/>
</dbReference>
<dbReference type="EC" id="5.4.99.12" evidence="4"/>
<evidence type="ECO:0000313" key="9">
    <source>
        <dbReference type="EMBL" id="RJG19279.1"/>
    </source>
</evidence>
<keyword evidence="3 4" id="KW-0413">Isomerase</keyword>
<dbReference type="PANTHER" id="PTHR11142:SF0">
    <property type="entry name" value="TRNA PSEUDOURIDINE SYNTHASE-LIKE 1"/>
    <property type="match status" value="1"/>
</dbReference>
<feature type="domain" description="Pseudouridine synthase I TruA alpha/beta" evidence="8">
    <location>
        <begin position="9"/>
        <end position="103"/>
    </location>
</feature>
<name>A0A3A3GF30_PANTH</name>
<dbReference type="FunFam" id="3.30.70.580:FF:000001">
    <property type="entry name" value="tRNA pseudouridine synthase A"/>
    <property type="match status" value="1"/>
</dbReference>
<protein>
    <recommendedName>
        <fullName evidence="4">tRNA pseudouridine synthase A</fullName>
        <ecNumber evidence="4">5.4.99.12</ecNumber>
    </recommendedName>
    <alternativeName>
        <fullName evidence="4">tRNA pseudouridine(38-40) synthase</fullName>
    </alternativeName>
    <alternativeName>
        <fullName evidence="4">tRNA pseudouridylate synthase I</fullName>
    </alternativeName>
    <alternativeName>
        <fullName evidence="4">tRNA-uridine isomerase I</fullName>
    </alternativeName>
</protein>
<feature type="binding site" evidence="4 6">
    <location>
        <position position="110"/>
    </location>
    <ligand>
        <name>substrate</name>
    </ligand>
</feature>
<dbReference type="GO" id="GO:0003723">
    <property type="term" value="F:RNA binding"/>
    <property type="evidence" value="ECO:0007669"/>
    <property type="project" value="InterPro"/>
</dbReference>
<dbReference type="OrthoDB" id="9811823at2"/>
<dbReference type="InterPro" id="IPR020103">
    <property type="entry name" value="PsdUridine_synth_cat_dom_sf"/>
</dbReference>
<comment type="caution">
    <text evidence="9">The sequence shown here is derived from an EMBL/GenBank/DDBJ whole genome shotgun (WGS) entry which is preliminary data.</text>
</comment>
<dbReference type="InterPro" id="IPR020095">
    <property type="entry name" value="PsdUridine_synth_TruA_C"/>
</dbReference>
<evidence type="ECO:0000256" key="3">
    <source>
        <dbReference type="ARBA" id="ARBA00023235"/>
    </source>
</evidence>
<dbReference type="CDD" id="cd02570">
    <property type="entry name" value="PseudoU_synth_EcTruA"/>
    <property type="match status" value="1"/>
</dbReference>
<dbReference type="Pfam" id="PF01416">
    <property type="entry name" value="PseudoU_synth_1"/>
    <property type="match status" value="2"/>
</dbReference>
<evidence type="ECO:0000256" key="4">
    <source>
        <dbReference type="HAMAP-Rule" id="MF_00171"/>
    </source>
</evidence>
<evidence type="ECO:0000313" key="10">
    <source>
        <dbReference type="Proteomes" id="UP000266177"/>
    </source>
</evidence>
<comment type="caution">
    <text evidence="4">Lacks conserved residue(s) required for the propagation of feature annotation.</text>
</comment>
<dbReference type="HAMAP" id="MF_00171">
    <property type="entry name" value="TruA"/>
    <property type="match status" value="1"/>
</dbReference>
<dbReference type="PIRSF" id="PIRSF001430">
    <property type="entry name" value="tRNA_psdUrid_synth"/>
    <property type="match status" value="1"/>
</dbReference>
<evidence type="ECO:0000256" key="1">
    <source>
        <dbReference type="ARBA" id="ARBA00009375"/>
    </source>
</evidence>
<evidence type="ECO:0000259" key="8">
    <source>
        <dbReference type="Pfam" id="PF01416"/>
    </source>
</evidence>
<comment type="subunit">
    <text evidence="4">Homodimer.</text>
</comment>
<evidence type="ECO:0000256" key="5">
    <source>
        <dbReference type="PIRSR" id="PIRSR001430-1"/>
    </source>
</evidence>
<dbReference type="GO" id="GO:0031119">
    <property type="term" value="P:tRNA pseudouridine synthesis"/>
    <property type="evidence" value="ECO:0007669"/>
    <property type="project" value="UniProtKB-UniRule"/>
</dbReference>
<keyword evidence="2 4" id="KW-0819">tRNA processing</keyword>
<dbReference type="EMBL" id="QYZD01000038">
    <property type="protein sequence ID" value="RJG19279.1"/>
    <property type="molecule type" value="Genomic_DNA"/>
</dbReference>
<sequence>MRNIGMLLSYDGTGYSGYQTQPGRDTIQGRIEEAIHMLTKEHAAVTASGRTDAGVHALGQVVNFATESSIPIERWCAAMNSRLPDDIVIRDAWEAPESFHARFSAKRKTYRYSILAERTRDVFRRNVEFHHPAPLDIEAMRQALQHFVGEHDFTSVASPKSPKLTNVRMIYEVRLEHEPNANHEPGRGRIHVFVTGNGFLYNMVRIIAGTLIWVGEGKFSPDDIVPILAAKNRESAGPTAVPHGLTLWSVEYDGEDRLVQAVPVLAEGKKDLA</sequence>
<dbReference type="GO" id="GO:0160147">
    <property type="term" value="F:tRNA pseudouridine(38-40) synthase activity"/>
    <property type="evidence" value="ECO:0007669"/>
    <property type="project" value="UniProtKB-EC"/>
</dbReference>
<evidence type="ECO:0000256" key="6">
    <source>
        <dbReference type="PIRSR" id="PIRSR001430-2"/>
    </source>
</evidence>
<dbReference type="AlphaFoldDB" id="A0A3A3GF30"/>
<dbReference type="InterPro" id="IPR001406">
    <property type="entry name" value="PsdUridine_synth_TruA"/>
</dbReference>
<organism evidence="9 10">
    <name type="scientific">Paenibacillus thiaminolyticus</name>
    <name type="common">Bacillus thiaminolyticus</name>
    <dbReference type="NCBI Taxonomy" id="49283"/>
    <lineage>
        <taxon>Bacteria</taxon>
        <taxon>Bacillati</taxon>
        <taxon>Bacillota</taxon>
        <taxon>Bacilli</taxon>
        <taxon>Bacillales</taxon>
        <taxon>Paenibacillaceae</taxon>
        <taxon>Paenibacillus</taxon>
    </lineage>
</organism>
<dbReference type="SUPFAM" id="SSF55120">
    <property type="entry name" value="Pseudouridine synthase"/>
    <property type="match status" value="1"/>
</dbReference>
<feature type="active site" description="Nucleophile" evidence="4 5">
    <location>
        <position position="52"/>
    </location>
</feature>
<gene>
    <name evidence="4 9" type="primary">truA</name>
    <name evidence="9" type="ORF">DQX05_25885</name>
</gene>
<evidence type="ECO:0000256" key="7">
    <source>
        <dbReference type="RuleBase" id="RU003792"/>
    </source>
</evidence>
<comment type="function">
    <text evidence="4">Formation of pseudouridine at positions 38, 39 and 40 in the anticodon stem and loop of transfer RNAs.</text>
</comment>
<proteinExistence type="inferred from homology"/>
<comment type="similarity">
    <text evidence="1 4 7">Belongs to the tRNA pseudouridine synthase TruA family.</text>
</comment>
<dbReference type="RefSeq" id="WP_119796201.1">
    <property type="nucleotide sequence ID" value="NZ_QYZD01000038.1"/>
</dbReference>
<dbReference type="Gene3D" id="3.30.70.580">
    <property type="entry name" value="Pseudouridine synthase I, catalytic domain, N-terminal subdomain"/>
    <property type="match status" value="1"/>
</dbReference>